<comment type="caution">
    <text evidence="2">The sequence shown here is derived from an EMBL/GenBank/DDBJ whole genome shotgun (WGS) entry which is preliminary data.</text>
</comment>
<dbReference type="AlphaFoldDB" id="A0A8S2IQB6"/>
<evidence type="ECO:0000313" key="3">
    <source>
        <dbReference type="Proteomes" id="UP000682733"/>
    </source>
</evidence>
<sequence>MHKSGPFFSLNQKEFEETLKHYPDLDSGTFLNYATNSASATINIGEDKYFDNRTILSQFERTFQLLPFKEDYKNHDFVFLVDNARPHTATEYSIHDFAMNPGYRCRVETIEYVDEQNVKRTLECYDPDDGEGEGDS</sequence>
<reference evidence="2" key="1">
    <citation type="submission" date="2021-02" db="EMBL/GenBank/DDBJ databases">
        <authorList>
            <person name="Nowell W R."/>
        </authorList>
    </citation>
    <scope>NUCLEOTIDE SEQUENCE</scope>
</reference>
<name>A0A8S2IQB6_9BILA</name>
<evidence type="ECO:0000313" key="1">
    <source>
        <dbReference type="EMBL" id="CAF0980839.1"/>
    </source>
</evidence>
<evidence type="ECO:0000313" key="2">
    <source>
        <dbReference type="EMBL" id="CAF3751433.1"/>
    </source>
</evidence>
<organism evidence="2 3">
    <name type="scientific">Didymodactylos carnosus</name>
    <dbReference type="NCBI Taxonomy" id="1234261"/>
    <lineage>
        <taxon>Eukaryota</taxon>
        <taxon>Metazoa</taxon>
        <taxon>Spiralia</taxon>
        <taxon>Gnathifera</taxon>
        <taxon>Rotifera</taxon>
        <taxon>Eurotatoria</taxon>
        <taxon>Bdelloidea</taxon>
        <taxon>Philodinida</taxon>
        <taxon>Philodinidae</taxon>
        <taxon>Didymodactylos</taxon>
    </lineage>
</organism>
<protein>
    <submittedName>
        <fullName evidence="2">Uncharacterized protein</fullName>
    </submittedName>
</protein>
<dbReference type="Proteomes" id="UP000677228">
    <property type="component" value="Unassembled WGS sequence"/>
</dbReference>
<dbReference type="EMBL" id="CAJOBA010005687">
    <property type="protein sequence ID" value="CAF3751433.1"/>
    <property type="molecule type" value="Genomic_DNA"/>
</dbReference>
<dbReference type="Proteomes" id="UP000682733">
    <property type="component" value="Unassembled WGS sequence"/>
</dbReference>
<gene>
    <name evidence="1" type="ORF">OVA965_LOCUS13576</name>
    <name evidence="2" type="ORF">TMI583_LOCUS13579</name>
</gene>
<proteinExistence type="predicted"/>
<dbReference type="EMBL" id="CAJNOK010005681">
    <property type="protein sequence ID" value="CAF0980839.1"/>
    <property type="molecule type" value="Genomic_DNA"/>
</dbReference>
<accession>A0A8S2IQB6</accession>